<name>A0A372LK83_9BACI</name>
<keyword evidence="3" id="KW-0645">Protease</keyword>
<comment type="caution">
    <text evidence="3">The sequence shown here is derived from an EMBL/GenBank/DDBJ whole genome shotgun (WGS) entry which is preliminary data.</text>
</comment>
<dbReference type="PANTHER" id="PTHR34385:SF1">
    <property type="entry name" value="PEPTIDOGLYCAN L-ALANYL-D-GLUTAMATE ENDOPEPTIDASE CWLK"/>
    <property type="match status" value="1"/>
</dbReference>
<dbReference type="Proteomes" id="UP000264541">
    <property type="component" value="Unassembled WGS sequence"/>
</dbReference>
<dbReference type="OrthoDB" id="9792074at2"/>
<dbReference type="GO" id="GO:0006508">
    <property type="term" value="P:proteolysis"/>
    <property type="evidence" value="ECO:0007669"/>
    <property type="project" value="InterPro"/>
</dbReference>
<feature type="region of interest" description="Disordered" evidence="1">
    <location>
        <begin position="29"/>
        <end position="79"/>
    </location>
</feature>
<proteinExistence type="predicted"/>
<feature type="compositionally biased region" description="Polar residues" evidence="1">
    <location>
        <begin position="66"/>
        <end position="79"/>
    </location>
</feature>
<dbReference type="CDD" id="cd14852">
    <property type="entry name" value="LD-carboxypeptidase"/>
    <property type="match status" value="1"/>
</dbReference>
<dbReference type="AlphaFoldDB" id="A0A372LK83"/>
<dbReference type="InterPro" id="IPR009045">
    <property type="entry name" value="Zn_M74/Hedgehog-like"/>
</dbReference>
<evidence type="ECO:0000313" key="3">
    <source>
        <dbReference type="EMBL" id="RFU66436.1"/>
    </source>
</evidence>
<dbReference type="InterPro" id="IPR058193">
    <property type="entry name" value="VanY/YodJ_core_dom"/>
</dbReference>
<dbReference type="SUPFAM" id="SSF55166">
    <property type="entry name" value="Hedgehog/DD-peptidase"/>
    <property type="match status" value="1"/>
</dbReference>
<dbReference type="PANTHER" id="PTHR34385">
    <property type="entry name" value="D-ALANYL-D-ALANINE CARBOXYPEPTIDASE"/>
    <property type="match status" value="1"/>
</dbReference>
<dbReference type="PROSITE" id="PS51257">
    <property type="entry name" value="PROKAR_LIPOPROTEIN"/>
    <property type="match status" value="1"/>
</dbReference>
<dbReference type="RefSeq" id="WP_117328020.1">
    <property type="nucleotide sequence ID" value="NZ_QVTE01000051.1"/>
</dbReference>
<dbReference type="GO" id="GO:0004180">
    <property type="term" value="F:carboxypeptidase activity"/>
    <property type="evidence" value="ECO:0007669"/>
    <property type="project" value="UniProtKB-KW"/>
</dbReference>
<organism evidence="3 4">
    <name type="scientific">Peribacillus saganii</name>
    <dbReference type="NCBI Taxonomy" id="2303992"/>
    <lineage>
        <taxon>Bacteria</taxon>
        <taxon>Bacillati</taxon>
        <taxon>Bacillota</taxon>
        <taxon>Bacilli</taxon>
        <taxon>Bacillales</taxon>
        <taxon>Bacillaceae</taxon>
        <taxon>Peribacillus</taxon>
    </lineage>
</organism>
<evidence type="ECO:0000259" key="2">
    <source>
        <dbReference type="Pfam" id="PF02557"/>
    </source>
</evidence>
<dbReference type="InterPro" id="IPR052179">
    <property type="entry name" value="DD-CPase-like"/>
</dbReference>
<evidence type="ECO:0000256" key="1">
    <source>
        <dbReference type="SAM" id="MobiDB-lite"/>
    </source>
</evidence>
<gene>
    <name evidence="3" type="ORF">D0469_17565</name>
</gene>
<dbReference type="EMBL" id="QVTE01000051">
    <property type="protein sequence ID" value="RFU66436.1"/>
    <property type="molecule type" value="Genomic_DNA"/>
</dbReference>
<keyword evidence="3" id="KW-0121">Carboxypeptidase</keyword>
<dbReference type="InterPro" id="IPR003709">
    <property type="entry name" value="VanY-like_core_dom"/>
</dbReference>
<reference evidence="3 4" key="1">
    <citation type="submission" date="2018-08" db="EMBL/GenBank/DDBJ databases">
        <title>Bacillus chawlae sp. nov., Bacillus glennii sp. nov., and Bacillus saganii sp. nov. Isolated from the Vehicle Assembly Building at Kennedy Space Center where the Viking Spacecraft were Assembled.</title>
        <authorList>
            <person name="Seuylemezian A."/>
            <person name="Vaishampayan P."/>
        </authorList>
    </citation>
    <scope>NUCLEOTIDE SEQUENCE [LARGE SCALE GENOMIC DNA]</scope>
    <source>
        <strain evidence="3 4">V47-23a</strain>
    </source>
</reference>
<feature type="domain" description="D-alanyl-D-alanine carboxypeptidase-like core" evidence="2">
    <location>
        <begin position="135"/>
        <end position="262"/>
    </location>
</feature>
<dbReference type="Gene3D" id="3.30.1380.10">
    <property type="match status" value="1"/>
</dbReference>
<protein>
    <submittedName>
        <fullName evidence="3">D-alanyl-D-alanine carboxypeptidase family protein</fullName>
    </submittedName>
</protein>
<sequence>MKKKTISFFLVMSVLLSGCQPFHFKMQNDEGPSAAAKDNDKTSSAAEDGIEMDDREDISVKDETRQASSESGLSLPSDNFNTVIEADGKRLIQNPDNIMALVNKEFTLPESYIPADLVRPSIPFSFGDQQEEKALLRNEAAMALEKLFREAGQAGIELFAVSGYRSYNRQHAIFEAEVEQKGQAKAVEAVANPGQSEHQTGLAIDISSRSNQLLLTQQFEMTLEGKWLKENAHKYGFILRYPKGKESVTGYKYEPWHFRYVGVEAAAVIFDGDLTLEEYFNIVEKI</sequence>
<dbReference type="Pfam" id="PF02557">
    <property type="entry name" value="VanY"/>
    <property type="match status" value="1"/>
</dbReference>
<keyword evidence="4" id="KW-1185">Reference proteome</keyword>
<evidence type="ECO:0000313" key="4">
    <source>
        <dbReference type="Proteomes" id="UP000264541"/>
    </source>
</evidence>
<keyword evidence="3" id="KW-0378">Hydrolase</keyword>
<accession>A0A372LK83</accession>